<feature type="compositionally biased region" description="Basic and acidic residues" evidence="1">
    <location>
        <begin position="83"/>
        <end position="95"/>
    </location>
</feature>
<protein>
    <submittedName>
        <fullName evidence="2">Uncharacterized protein</fullName>
    </submittedName>
</protein>
<comment type="caution">
    <text evidence="2">The sequence shown here is derived from an EMBL/GenBank/DDBJ whole genome shotgun (WGS) entry which is preliminary data.</text>
</comment>
<organism evidence="2 3">
    <name type="scientific">Punica granatum</name>
    <name type="common">Pomegranate</name>
    <dbReference type="NCBI Taxonomy" id="22663"/>
    <lineage>
        <taxon>Eukaryota</taxon>
        <taxon>Viridiplantae</taxon>
        <taxon>Streptophyta</taxon>
        <taxon>Embryophyta</taxon>
        <taxon>Tracheophyta</taxon>
        <taxon>Spermatophyta</taxon>
        <taxon>Magnoliopsida</taxon>
        <taxon>eudicotyledons</taxon>
        <taxon>Gunneridae</taxon>
        <taxon>Pentapetalae</taxon>
        <taxon>rosids</taxon>
        <taxon>malvids</taxon>
        <taxon>Myrtales</taxon>
        <taxon>Lythraceae</taxon>
        <taxon>Punica</taxon>
    </lineage>
</organism>
<name>A0A2I0KC03_PUNGR</name>
<keyword evidence="3" id="KW-1185">Reference proteome</keyword>
<evidence type="ECO:0000256" key="1">
    <source>
        <dbReference type="SAM" id="MobiDB-lite"/>
    </source>
</evidence>
<dbReference type="EMBL" id="PGOL01000696">
    <property type="protein sequence ID" value="PKI66042.1"/>
    <property type="molecule type" value="Genomic_DNA"/>
</dbReference>
<accession>A0A2I0KC03</accession>
<sequence>MWRVVEEKKWMHDGGGDGQINLLGQGRVRGEKPPISAARTIARPRRTSARTHGSQARGLDEPPHKPMARKSEVSTNLRTSHRTNLDHEPSHEHQPRTNHSTAQARDLDEPKLPSLGSSRSWARDPRARFASQCKPAVGLVSPRWLRGLALEPKPAPRSHGMWALFIFFDEEDEQ</sequence>
<evidence type="ECO:0000313" key="3">
    <source>
        <dbReference type="Proteomes" id="UP000233551"/>
    </source>
</evidence>
<feature type="region of interest" description="Disordered" evidence="1">
    <location>
        <begin position="1"/>
        <end position="127"/>
    </location>
</feature>
<dbReference type="AlphaFoldDB" id="A0A2I0KC03"/>
<reference evidence="2 3" key="1">
    <citation type="submission" date="2017-11" db="EMBL/GenBank/DDBJ databases">
        <title>De-novo sequencing of pomegranate (Punica granatum L.) genome.</title>
        <authorList>
            <person name="Akparov Z."/>
            <person name="Amiraslanov A."/>
            <person name="Hajiyeva S."/>
            <person name="Abbasov M."/>
            <person name="Kaur K."/>
            <person name="Hamwieh A."/>
            <person name="Solovyev V."/>
            <person name="Salamov A."/>
            <person name="Braich B."/>
            <person name="Kosarev P."/>
            <person name="Mahmoud A."/>
            <person name="Hajiyev E."/>
            <person name="Babayeva S."/>
            <person name="Izzatullayeva V."/>
            <person name="Mammadov A."/>
            <person name="Mammadov A."/>
            <person name="Sharifova S."/>
            <person name="Ojaghi J."/>
            <person name="Eynullazada K."/>
            <person name="Bayramov B."/>
            <person name="Abdulazimova A."/>
            <person name="Shahmuradov I."/>
        </authorList>
    </citation>
    <scope>NUCLEOTIDE SEQUENCE [LARGE SCALE GENOMIC DNA]</scope>
    <source>
        <strain evidence="3">cv. AG2017</strain>
        <tissue evidence="2">Leaf</tissue>
    </source>
</reference>
<dbReference type="Proteomes" id="UP000233551">
    <property type="component" value="Unassembled WGS sequence"/>
</dbReference>
<feature type="compositionally biased region" description="Basic and acidic residues" evidence="1">
    <location>
        <begin position="1"/>
        <end position="15"/>
    </location>
</feature>
<gene>
    <name evidence="2" type="ORF">CRG98_013537</name>
</gene>
<proteinExistence type="predicted"/>
<feature type="compositionally biased region" description="Basic and acidic residues" evidence="1">
    <location>
        <begin position="58"/>
        <end position="72"/>
    </location>
</feature>
<evidence type="ECO:0000313" key="2">
    <source>
        <dbReference type="EMBL" id="PKI66042.1"/>
    </source>
</evidence>